<dbReference type="EMBL" id="PVZG01000020">
    <property type="protein sequence ID" value="PRY21321.1"/>
    <property type="molecule type" value="Genomic_DNA"/>
</dbReference>
<feature type="domain" description="DUF5808" evidence="2">
    <location>
        <begin position="309"/>
        <end position="333"/>
    </location>
</feature>
<evidence type="ECO:0000259" key="2">
    <source>
        <dbReference type="Pfam" id="PF19124"/>
    </source>
</evidence>
<dbReference type="OrthoDB" id="9808690at2"/>
<feature type="transmembrane region" description="Helical" evidence="1">
    <location>
        <begin position="83"/>
        <end position="101"/>
    </location>
</feature>
<feature type="transmembrane region" description="Helical" evidence="1">
    <location>
        <begin position="170"/>
        <end position="192"/>
    </location>
</feature>
<feature type="transmembrane region" description="Helical" evidence="1">
    <location>
        <begin position="333"/>
        <end position="353"/>
    </location>
</feature>
<comment type="caution">
    <text evidence="3">The sequence shown here is derived from an EMBL/GenBank/DDBJ whole genome shotgun (WGS) entry which is preliminary data.</text>
</comment>
<organism evidence="3 4">
    <name type="scientific">Pseudosporangium ferrugineum</name>
    <dbReference type="NCBI Taxonomy" id="439699"/>
    <lineage>
        <taxon>Bacteria</taxon>
        <taxon>Bacillati</taxon>
        <taxon>Actinomycetota</taxon>
        <taxon>Actinomycetes</taxon>
        <taxon>Micromonosporales</taxon>
        <taxon>Micromonosporaceae</taxon>
        <taxon>Pseudosporangium</taxon>
    </lineage>
</organism>
<keyword evidence="1" id="KW-0472">Membrane</keyword>
<dbReference type="AlphaFoldDB" id="A0A2T0RJL6"/>
<accession>A0A2T0RJL6</accession>
<dbReference type="Pfam" id="PF19124">
    <property type="entry name" value="DUF5808"/>
    <property type="match status" value="1"/>
</dbReference>
<feature type="transmembrane region" description="Helical" evidence="1">
    <location>
        <begin position="247"/>
        <end position="269"/>
    </location>
</feature>
<sequence>MLIITVVNLGSTAVLGAVLYLLPHALLNAATVPFGVRVPPDQTNAPEIVTQRRRYAHRLITAAAVITPLAVISGAILRTAVSGAVGAILLTATAAVLWARANRTINHTKQHHGWYEHSRQGIAADTSLRTDPVRFPWPWAIPSLVIIAGTTGAGIIGYPHLPPALTWPVALGPVIAQVLATTLAAATTALVLRARADIDVTRPRDGAARYRRYLTAIARAVMVSTALIDLMLLGLAAVLWTGNRSPWLFALATVPPVLGSLAVWAHLLVRVGPAGTRLPTTVTDEPPTGLLRRDDDRFWRAAGTIYLNPDDPAAVVPSRTGTGWTLNAGNPRVLLAAAVVLALAAAITTVITVS</sequence>
<keyword evidence="1" id="KW-0812">Transmembrane</keyword>
<dbReference type="RefSeq" id="WP_106130271.1">
    <property type="nucleotide sequence ID" value="NZ_PVZG01000020.1"/>
</dbReference>
<dbReference type="Proteomes" id="UP000239209">
    <property type="component" value="Unassembled WGS sequence"/>
</dbReference>
<reference evidence="3 4" key="1">
    <citation type="submission" date="2018-03" db="EMBL/GenBank/DDBJ databases">
        <title>Genomic Encyclopedia of Archaeal and Bacterial Type Strains, Phase II (KMG-II): from individual species to whole genera.</title>
        <authorList>
            <person name="Goeker M."/>
        </authorList>
    </citation>
    <scope>NUCLEOTIDE SEQUENCE [LARGE SCALE GENOMIC DNA]</scope>
    <source>
        <strain evidence="3 4">DSM 45348</strain>
    </source>
</reference>
<protein>
    <submittedName>
        <fullName evidence="3">Putative membrane protein</fullName>
    </submittedName>
</protein>
<evidence type="ECO:0000256" key="1">
    <source>
        <dbReference type="SAM" id="Phobius"/>
    </source>
</evidence>
<feature type="transmembrane region" description="Helical" evidence="1">
    <location>
        <begin position="137"/>
        <end position="158"/>
    </location>
</feature>
<proteinExistence type="predicted"/>
<feature type="transmembrane region" description="Helical" evidence="1">
    <location>
        <begin position="59"/>
        <end position="77"/>
    </location>
</feature>
<feature type="transmembrane region" description="Helical" evidence="1">
    <location>
        <begin position="213"/>
        <end position="241"/>
    </location>
</feature>
<keyword evidence="4" id="KW-1185">Reference proteome</keyword>
<evidence type="ECO:0000313" key="4">
    <source>
        <dbReference type="Proteomes" id="UP000239209"/>
    </source>
</evidence>
<name>A0A2T0RJL6_9ACTN</name>
<dbReference type="InterPro" id="IPR043831">
    <property type="entry name" value="DUF5808"/>
</dbReference>
<gene>
    <name evidence="3" type="ORF">CLV70_12030</name>
</gene>
<keyword evidence="1" id="KW-1133">Transmembrane helix</keyword>
<evidence type="ECO:0000313" key="3">
    <source>
        <dbReference type="EMBL" id="PRY21321.1"/>
    </source>
</evidence>
<feature type="transmembrane region" description="Helical" evidence="1">
    <location>
        <begin position="6"/>
        <end position="27"/>
    </location>
</feature>